<feature type="transmembrane region" description="Helical" evidence="1">
    <location>
        <begin position="124"/>
        <end position="145"/>
    </location>
</feature>
<dbReference type="Gene3D" id="3.30.565.10">
    <property type="entry name" value="Histidine kinase-like ATPase, C-terminal domain"/>
    <property type="match status" value="1"/>
</dbReference>
<feature type="transmembrane region" description="Helical" evidence="1">
    <location>
        <begin position="75"/>
        <end position="93"/>
    </location>
</feature>
<keyword evidence="3" id="KW-0808">Transferase</keyword>
<keyword evidence="1" id="KW-1133">Transmembrane helix</keyword>
<name>A0A9X1X4Z4_9SPHI</name>
<organism evidence="3 4">
    <name type="scientific">Mucilaginibacter straminoryzae</name>
    <dbReference type="NCBI Taxonomy" id="2932774"/>
    <lineage>
        <taxon>Bacteria</taxon>
        <taxon>Pseudomonadati</taxon>
        <taxon>Bacteroidota</taxon>
        <taxon>Sphingobacteriia</taxon>
        <taxon>Sphingobacteriales</taxon>
        <taxon>Sphingobacteriaceae</taxon>
        <taxon>Mucilaginibacter</taxon>
    </lineage>
</organism>
<dbReference type="InterPro" id="IPR036890">
    <property type="entry name" value="HATPase_C_sf"/>
</dbReference>
<reference evidence="3" key="1">
    <citation type="submission" date="2022-04" db="EMBL/GenBank/DDBJ databases">
        <title>Mucilaginibacter sp. RS28 isolated from freshwater.</title>
        <authorList>
            <person name="Ko S.-R."/>
        </authorList>
    </citation>
    <scope>NUCLEOTIDE SEQUENCE</scope>
    <source>
        <strain evidence="3">RS28</strain>
    </source>
</reference>
<dbReference type="PANTHER" id="PTHR34220">
    <property type="entry name" value="SENSOR HISTIDINE KINASE YPDA"/>
    <property type="match status" value="1"/>
</dbReference>
<evidence type="ECO:0000256" key="1">
    <source>
        <dbReference type="SAM" id="Phobius"/>
    </source>
</evidence>
<dbReference type="GO" id="GO:0016020">
    <property type="term" value="C:membrane"/>
    <property type="evidence" value="ECO:0007669"/>
    <property type="project" value="InterPro"/>
</dbReference>
<keyword evidence="1" id="KW-0812">Transmembrane</keyword>
<dbReference type="EMBL" id="JALJEJ010000005">
    <property type="protein sequence ID" value="MCJ8210651.1"/>
    <property type="molecule type" value="Genomic_DNA"/>
</dbReference>
<feature type="transmembrane region" description="Helical" evidence="1">
    <location>
        <begin position="9"/>
        <end position="27"/>
    </location>
</feature>
<evidence type="ECO:0000313" key="4">
    <source>
        <dbReference type="Proteomes" id="UP001139450"/>
    </source>
</evidence>
<feature type="transmembrane region" description="Helical" evidence="1">
    <location>
        <begin position="33"/>
        <end position="54"/>
    </location>
</feature>
<keyword evidence="3" id="KW-0418">Kinase</keyword>
<evidence type="ECO:0000313" key="3">
    <source>
        <dbReference type="EMBL" id="MCJ8210651.1"/>
    </source>
</evidence>
<dbReference type="GO" id="GO:0000155">
    <property type="term" value="F:phosphorelay sensor kinase activity"/>
    <property type="evidence" value="ECO:0007669"/>
    <property type="project" value="InterPro"/>
</dbReference>
<dbReference type="InterPro" id="IPR050640">
    <property type="entry name" value="Bact_2-comp_sensor_kinase"/>
</dbReference>
<keyword evidence="4" id="KW-1185">Reference proteome</keyword>
<protein>
    <submittedName>
        <fullName evidence="3">Histidine kinase</fullName>
    </submittedName>
</protein>
<dbReference type="PANTHER" id="PTHR34220:SF7">
    <property type="entry name" value="SENSOR HISTIDINE KINASE YPDA"/>
    <property type="match status" value="1"/>
</dbReference>
<dbReference type="RefSeq" id="WP_245130488.1">
    <property type="nucleotide sequence ID" value="NZ_JALJEJ010000005.1"/>
</dbReference>
<feature type="domain" description="Signal transduction histidine kinase internal region" evidence="2">
    <location>
        <begin position="176"/>
        <end position="255"/>
    </location>
</feature>
<dbReference type="SUPFAM" id="SSF55874">
    <property type="entry name" value="ATPase domain of HSP90 chaperone/DNA topoisomerase II/histidine kinase"/>
    <property type="match status" value="1"/>
</dbReference>
<dbReference type="Proteomes" id="UP001139450">
    <property type="component" value="Unassembled WGS sequence"/>
</dbReference>
<proteinExistence type="predicted"/>
<sequence>MKGRDQISLYWKCQLAGWSVASLYWATQGMLDGHFILWIGSLQFVSDVVLYILITHLYHRFALRRGWQNLELRPLIGRLIPALVVLSVLYLAVTASKVYVFRLFFTHYDAGTIAGLLRNNGLPMFMAGIRLMSIWLLAHHLYYYGKRELSLAQENSRLALAAKDAEMKLALITKDAQMETLQSQLNPHFLFNALNTIKALVVDDPALARRGIDLMSELLRSSLYHNRMATHTLREEISLITDYLELEKLRLEERLQVNIAYPDELAGTTILRYSIQVLAENAVKHGISHQRSGGLLSVNVTGHQDCIEVLVRNPGTLQIAVHNEGLGLKNLNERLQLYYQGKASFHINENAGIVAASIFIPRI</sequence>
<accession>A0A9X1X4Z4</accession>
<dbReference type="AlphaFoldDB" id="A0A9X1X4Z4"/>
<gene>
    <name evidence="3" type="ORF">MUY27_13115</name>
</gene>
<dbReference type="Pfam" id="PF06580">
    <property type="entry name" value="His_kinase"/>
    <property type="match status" value="1"/>
</dbReference>
<keyword evidence="1" id="KW-0472">Membrane</keyword>
<evidence type="ECO:0000259" key="2">
    <source>
        <dbReference type="Pfam" id="PF06580"/>
    </source>
</evidence>
<dbReference type="InterPro" id="IPR010559">
    <property type="entry name" value="Sig_transdc_His_kin_internal"/>
</dbReference>
<comment type="caution">
    <text evidence="3">The sequence shown here is derived from an EMBL/GenBank/DDBJ whole genome shotgun (WGS) entry which is preliminary data.</text>
</comment>